<dbReference type="PANTHER" id="PTHR21706:SF15">
    <property type="entry name" value="TRANSMEMBRANE PROTEIN 65"/>
    <property type="match status" value="1"/>
</dbReference>
<feature type="transmembrane region" description="Helical" evidence="5">
    <location>
        <begin position="238"/>
        <end position="260"/>
    </location>
</feature>
<dbReference type="Proteomes" id="UP001158576">
    <property type="component" value="Chromosome XSR"/>
</dbReference>
<dbReference type="Pfam" id="PF10507">
    <property type="entry name" value="TMEM65"/>
    <property type="match status" value="1"/>
</dbReference>
<dbReference type="EMBL" id="OU015569">
    <property type="protein sequence ID" value="CAG5099221.1"/>
    <property type="molecule type" value="Genomic_DNA"/>
</dbReference>
<evidence type="ECO:0000256" key="3">
    <source>
        <dbReference type="ARBA" id="ARBA00022989"/>
    </source>
</evidence>
<dbReference type="PANTHER" id="PTHR21706">
    <property type="entry name" value="TRANSMEMBRANE PROTEIN 65"/>
    <property type="match status" value="1"/>
</dbReference>
<sequence length="290" mass="32582">MLRRKILQASLRNQSAGSFNSSFFKSSQSAGNYDVKEFCKTLDVKKRQAIEHELRRLRREGDENIAMHARTSVTVKPSNTQLRICFVHNAVPFIGFGFLDNFVMLIAGDYFEATLGVYFHISVLAAAGLGNTISDVVGIFFGGYIELVADRMGLPAPKFSAQEADSTHARVARNSGQAFGIVLGCLLGMCPLLFLDTEKHTREKPIEKVENDCETKSTSFEKMWKCPRRTDSSLLCNVALQAGILIFIYVITITIIFVFLQMELSGKRKKLQRKRLSSRYMSFTETSTVF</sequence>
<evidence type="ECO:0000256" key="1">
    <source>
        <dbReference type="ARBA" id="ARBA00004141"/>
    </source>
</evidence>
<evidence type="ECO:0000313" key="6">
    <source>
        <dbReference type="EMBL" id="CAG5099221.1"/>
    </source>
</evidence>
<protein>
    <submittedName>
        <fullName evidence="6">Oidioi.mRNA.OKI2018_I69.XSR.g16355.t1.cds</fullName>
    </submittedName>
</protein>
<organism evidence="6 7">
    <name type="scientific">Oikopleura dioica</name>
    <name type="common">Tunicate</name>
    <dbReference type="NCBI Taxonomy" id="34765"/>
    <lineage>
        <taxon>Eukaryota</taxon>
        <taxon>Metazoa</taxon>
        <taxon>Chordata</taxon>
        <taxon>Tunicata</taxon>
        <taxon>Appendicularia</taxon>
        <taxon>Copelata</taxon>
        <taxon>Oikopleuridae</taxon>
        <taxon>Oikopleura</taxon>
    </lineage>
</organism>
<keyword evidence="2 5" id="KW-0812">Transmembrane</keyword>
<evidence type="ECO:0000256" key="5">
    <source>
        <dbReference type="SAM" id="Phobius"/>
    </source>
</evidence>
<evidence type="ECO:0000313" key="7">
    <source>
        <dbReference type="Proteomes" id="UP001158576"/>
    </source>
</evidence>
<evidence type="ECO:0000256" key="4">
    <source>
        <dbReference type="ARBA" id="ARBA00023136"/>
    </source>
</evidence>
<name>A0ABN7SKX8_OIKDI</name>
<feature type="transmembrane region" description="Helical" evidence="5">
    <location>
        <begin position="86"/>
        <end position="107"/>
    </location>
</feature>
<proteinExistence type="predicted"/>
<accession>A0ABN7SKX8</accession>
<feature type="transmembrane region" description="Helical" evidence="5">
    <location>
        <begin position="119"/>
        <end position="145"/>
    </location>
</feature>
<feature type="transmembrane region" description="Helical" evidence="5">
    <location>
        <begin position="178"/>
        <end position="195"/>
    </location>
</feature>
<evidence type="ECO:0000256" key="2">
    <source>
        <dbReference type="ARBA" id="ARBA00022692"/>
    </source>
</evidence>
<dbReference type="InterPro" id="IPR019537">
    <property type="entry name" value="TMEM65"/>
</dbReference>
<comment type="subcellular location">
    <subcellularLocation>
        <location evidence="1">Membrane</location>
        <topology evidence="1">Multi-pass membrane protein</topology>
    </subcellularLocation>
</comment>
<gene>
    <name evidence="6" type="ORF">OKIOD_LOCUS7913</name>
</gene>
<reference evidence="6 7" key="1">
    <citation type="submission" date="2021-04" db="EMBL/GenBank/DDBJ databases">
        <authorList>
            <person name="Bliznina A."/>
        </authorList>
    </citation>
    <scope>NUCLEOTIDE SEQUENCE [LARGE SCALE GENOMIC DNA]</scope>
</reference>
<keyword evidence="7" id="KW-1185">Reference proteome</keyword>
<keyword evidence="4 5" id="KW-0472">Membrane</keyword>
<keyword evidence="3 5" id="KW-1133">Transmembrane helix</keyword>